<accession>A0A3A3G2W8</accession>
<dbReference type="InterPro" id="IPR036282">
    <property type="entry name" value="Glutathione-S-Trfase_C_sf"/>
</dbReference>
<dbReference type="Pfam" id="PF13409">
    <property type="entry name" value="GST_N_2"/>
    <property type="match status" value="1"/>
</dbReference>
<dbReference type="OrthoDB" id="9797500at2"/>
<reference evidence="3" key="1">
    <citation type="submission" date="2018-09" db="EMBL/GenBank/DDBJ databases">
        <authorList>
            <person name="Zhu H."/>
        </authorList>
    </citation>
    <scope>NUCLEOTIDE SEQUENCE [LARGE SCALE GENOMIC DNA]</scope>
    <source>
        <strain evidence="3">K1S02-23</strain>
    </source>
</reference>
<dbReference type="InterPro" id="IPR004045">
    <property type="entry name" value="Glutathione_S-Trfase_N"/>
</dbReference>
<dbReference type="GO" id="GO:0016740">
    <property type="term" value="F:transferase activity"/>
    <property type="evidence" value="ECO:0007669"/>
    <property type="project" value="UniProtKB-KW"/>
</dbReference>
<dbReference type="PANTHER" id="PTHR43968:SF6">
    <property type="entry name" value="GLUTATHIONE S-TRANSFERASE OMEGA"/>
    <property type="match status" value="1"/>
</dbReference>
<dbReference type="Gene3D" id="3.40.30.10">
    <property type="entry name" value="Glutaredoxin"/>
    <property type="match status" value="1"/>
</dbReference>
<dbReference type="Proteomes" id="UP000266327">
    <property type="component" value="Unassembled WGS sequence"/>
</dbReference>
<dbReference type="SUPFAM" id="SSF52833">
    <property type="entry name" value="Thioredoxin-like"/>
    <property type="match status" value="1"/>
</dbReference>
<keyword evidence="3" id="KW-1185">Reference proteome</keyword>
<dbReference type="CDD" id="cd03049">
    <property type="entry name" value="GST_N_3"/>
    <property type="match status" value="1"/>
</dbReference>
<protein>
    <submittedName>
        <fullName evidence="2">Glutathione S-transferase</fullName>
    </submittedName>
</protein>
<sequence length="206" mass="23437">MKLFHSPASPYVRKVMVLACEIGLESRIERVRAVVSPVKRDKLVVAHNPTGHVPTLLLDDGEVLFDSRVICEYLDTLHDGLPLHPREAMARAKTQCLHALADGILDAAVLVRFELALRPAELRWPDWVDGQWAKVLSSLNVLESRWRPHLADRLDMGVIATACALGYLDFRFPDRPWRVDYPHLAAWYEVFAQRDSMQKTWPAPVV</sequence>
<dbReference type="PROSITE" id="PS50404">
    <property type="entry name" value="GST_NTER"/>
    <property type="match status" value="1"/>
</dbReference>
<name>A0A3A3G2W8_9BURK</name>
<dbReference type="RefSeq" id="WP_119786317.1">
    <property type="nucleotide sequence ID" value="NZ_QYUQ01000002.1"/>
</dbReference>
<dbReference type="EMBL" id="QYUQ01000002">
    <property type="protein sequence ID" value="RJG02817.1"/>
    <property type="molecule type" value="Genomic_DNA"/>
</dbReference>
<dbReference type="AlphaFoldDB" id="A0A3A3G2W8"/>
<dbReference type="Pfam" id="PF13410">
    <property type="entry name" value="GST_C_2"/>
    <property type="match status" value="1"/>
</dbReference>
<evidence type="ECO:0000259" key="1">
    <source>
        <dbReference type="PROSITE" id="PS50404"/>
    </source>
</evidence>
<dbReference type="SUPFAM" id="SSF47616">
    <property type="entry name" value="GST C-terminal domain-like"/>
    <property type="match status" value="1"/>
</dbReference>
<dbReference type="InterPro" id="IPR050983">
    <property type="entry name" value="GST_Omega/HSP26"/>
</dbReference>
<feature type="domain" description="GST N-terminal" evidence="1">
    <location>
        <begin position="1"/>
        <end position="82"/>
    </location>
</feature>
<evidence type="ECO:0000313" key="2">
    <source>
        <dbReference type="EMBL" id="RJG02817.1"/>
    </source>
</evidence>
<proteinExistence type="predicted"/>
<comment type="caution">
    <text evidence="2">The sequence shown here is derived from an EMBL/GenBank/DDBJ whole genome shotgun (WGS) entry which is preliminary data.</text>
</comment>
<keyword evidence="2" id="KW-0808">Transferase</keyword>
<gene>
    <name evidence="2" type="ORF">D3878_15550</name>
</gene>
<dbReference type="InterPro" id="IPR036249">
    <property type="entry name" value="Thioredoxin-like_sf"/>
</dbReference>
<organism evidence="2 3">
    <name type="scientific">Noviherbaspirillum sedimenti</name>
    <dbReference type="NCBI Taxonomy" id="2320865"/>
    <lineage>
        <taxon>Bacteria</taxon>
        <taxon>Pseudomonadati</taxon>
        <taxon>Pseudomonadota</taxon>
        <taxon>Betaproteobacteria</taxon>
        <taxon>Burkholderiales</taxon>
        <taxon>Oxalobacteraceae</taxon>
        <taxon>Noviherbaspirillum</taxon>
    </lineage>
</organism>
<dbReference type="Gene3D" id="1.20.1050.10">
    <property type="match status" value="1"/>
</dbReference>
<dbReference type="CDD" id="cd03205">
    <property type="entry name" value="GST_C_6"/>
    <property type="match status" value="1"/>
</dbReference>
<dbReference type="PANTHER" id="PTHR43968">
    <property type="match status" value="1"/>
</dbReference>
<dbReference type="GO" id="GO:0005737">
    <property type="term" value="C:cytoplasm"/>
    <property type="evidence" value="ECO:0007669"/>
    <property type="project" value="TreeGrafter"/>
</dbReference>
<evidence type="ECO:0000313" key="3">
    <source>
        <dbReference type="Proteomes" id="UP000266327"/>
    </source>
</evidence>